<evidence type="ECO:0000256" key="5">
    <source>
        <dbReference type="ARBA" id="ARBA00022989"/>
    </source>
</evidence>
<dbReference type="SUPFAM" id="SSF161098">
    <property type="entry name" value="MetI-like"/>
    <property type="match status" value="1"/>
</dbReference>
<evidence type="ECO:0000256" key="1">
    <source>
        <dbReference type="ARBA" id="ARBA00004651"/>
    </source>
</evidence>
<feature type="transmembrane region" description="Helical" evidence="7">
    <location>
        <begin position="269"/>
        <end position="295"/>
    </location>
</feature>
<evidence type="ECO:0000256" key="6">
    <source>
        <dbReference type="ARBA" id="ARBA00023136"/>
    </source>
</evidence>
<feature type="transmembrane region" description="Helical" evidence="7">
    <location>
        <begin position="315"/>
        <end position="341"/>
    </location>
</feature>
<dbReference type="PROSITE" id="PS50928">
    <property type="entry name" value="ABC_TM1"/>
    <property type="match status" value="1"/>
</dbReference>
<protein>
    <submittedName>
        <fullName evidence="9">Peptide/nickel transport system permease protein</fullName>
    </submittedName>
</protein>
<keyword evidence="10" id="KW-1185">Reference proteome</keyword>
<evidence type="ECO:0000256" key="7">
    <source>
        <dbReference type="RuleBase" id="RU363032"/>
    </source>
</evidence>
<name>A0A1H4LDZ7_9HYPH</name>
<dbReference type="GO" id="GO:0005886">
    <property type="term" value="C:plasma membrane"/>
    <property type="evidence" value="ECO:0007669"/>
    <property type="project" value="UniProtKB-SubCell"/>
</dbReference>
<dbReference type="Gene3D" id="1.10.3720.10">
    <property type="entry name" value="MetI-like"/>
    <property type="match status" value="1"/>
</dbReference>
<feature type="transmembrane region" description="Helical" evidence="7">
    <location>
        <begin position="211"/>
        <end position="232"/>
    </location>
</feature>
<feature type="transmembrane region" description="Helical" evidence="7">
    <location>
        <begin position="31"/>
        <end position="48"/>
    </location>
</feature>
<dbReference type="Pfam" id="PF00528">
    <property type="entry name" value="BPD_transp_1"/>
    <property type="match status" value="1"/>
</dbReference>
<gene>
    <name evidence="9" type="ORF">SAMN05216452_2782</name>
</gene>
<evidence type="ECO:0000256" key="3">
    <source>
        <dbReference type="ARBA" id="ARBA00022475"/>
    </source>
</evidence>
<dbReference type="GO" id="GO:0055085">
    <property type="term" value="P:transmembrane transport"/>
    <property type="evidence" value="ECO:0007669"/>
    <property type="project" value="InterPro"/>
</dbReference>
<keyword evidence="3" id="KW-1003">Cell membrane</keyword>
<accession>A0A1H4LDZ7</accession>
<dbReference type="InterPro" id="IPR000515">
    <property type="entry name" value="MetI-like"/>
</dbReference>
<evidence type="ECO:0000256" key="4">
    <source>
        <dbReference type="ARBA" id="ARBA00022692"/>
    </source>
</evidence>
<keyword evidence="6 7" id="KW-0472">Membrane</keyword>
<keyword evidence="5 7" id="KW-1133">Transmembrane helix</keyword>
<keyword evidence="4 7" id="KW-0812">Transmembrane</keyword>
<feature type="domain" description="ABC transmembrane type-1" evidence="8">
    <location>
        <begin position="122"/>
        <end position="334"/>
    </location>
</feature>
<organism evidence="9 10">
    <name type="scientific">Nitratireductor aquibiodomus</name>
    <dbReference type="NCBI Taxonomy" id="204799"/>
    <lineage>
        <taxon>Bacteria</taxon>
        <taxon>Pseudomonadati</taxon>
        <taxon>Pseudomonadota</taxon>
        <taxon>Alphaproteobacteria</taxon>
        <taxon>Hyphomicrobiales</taxon>
        <taxon>Phyllobacteriaceae</taxon>
        <taxon>Nitratireductor</taxon>
    </lineage>
</organism>
<evidence type="ECO:0000259" key="8">
    <source>
        <dbReference type="PROSITE" id="PS50928"/>
    </source>
</evidence>
<evidence type="ECO:0000313" key="10">
    <source>
        <dbReference type="Proteomes" id="UP000199064"/>
    </source>
</evidence>
<dbReference type="PANTHER" id="PTHR43376:SF1">
    <property type="entry name" value="OLIGOPEPTIDE TRANSPORT SYSTEM PERMEASE PROTEIN"/>
    <property type="match status" value="1"/>
</dbReference>
<dbReference type="AlphaFoldDB" id="A0A1H4LDZ7"/>
<proteinExistence type="inferred from homology"/>
<comment type="similarity">
    <text evidence="7">Belongs to the binding-protein-dependent transport system permease family.</text>
</comment>
<feature type="transmembrane region" description="Helical" evidence="7">
    <location>
        <begin position="124"/>
        <end position="149"/>
    </location>
</feature>
<comment type="subcellular location">
    <subcellularLocation>
        <location evidence="1 7">Cell membrane</location>
        <topology evidence="1 7">Multi-pass membrane protein</topology>
    </subcellularLocation>
</comment>
<feature type="transmembrane region" description="Helical" evidence="7">
    <location>
        <begin position="169"/>
        <end position="191"/>
    </location>
</feature>
<keyword evidence="2 7" id="KW-0813">Transport</keyword>
<dbReference type="EMBL" id="FNSL01000001">
    <property type="protein sequence ID" value="SEB68914.1"/>
    <property type="molecule type" value="Genomic_DNA"/>
</dbReference>
<dbReference type="PANTHER" id="PTHR43376">
    <property type="entry name" value="OLIGOPEPTIDE TRANSPORT SYSTEM PERMEASE PROTEIN"/>
    <property type="match status" value="1"/>
</dbReference>
<evidence type="ECO:0000256" key="2">
    <source>
        <dbReference type="ARBA" id="ARBA00022448"/>
    </source>
</evidence>
<evidence type="ECO:0000313" key="9">
    <source>
        <dbReference type="EMBL" id="SEB68914.1"/>
    </source>
</evidence>
<dbReference type="Proteomes" id="UP000199064">
    <property type="component" value="Unassembled WGS sequence"/>
</dbReference>
<dbReference type="Pfam" id="PF19300">
    <property type="entry name" value="BPD_transp_1_N"/>
    <property type="match status" value="1"/>
</dbReference>
<dbReference type="InterPro" id="IPR045621">
    <property type="entry name" value="BPD_transp_1_N"/>
</dbReference>
<sequence>MAPNRGLKAKEGVGENDAKKGETMRFILRRLAFYLVAFLVAATFNFLIPRLMPGNPADVMLAQAQGTLPPEAREALMETFGFINEPLYLQYLKYLGSIFTWDFGVSVKYYPTPVYDLLARALPWTLFLTGTATLVAYALGTLLGIRAAWRRGGRFDGVVSPLALALQSIPPVVVAITALFVFAVTLNWLPAGYAFDPALEPSLSGPFLSSMFFHALMPVLSLSIVLVGGYLITMRNNMIGQLGEDYVHLAEAKGLSDARVRYNYAARNAFLPSITAFAISLGSVFGGSLITEVVFNYPGLGNLLYMGVIARDFPLIQGQLLIMTLAMLSANFAVDIAYVALDPRLRRA</sequence>
<dbReference type="InterPro" id="IPR035906">
    <property type="entry name" value="MetI-like_sf"/>
</dbReference>
<dbReference type="CDD" id="cd06261">
    <property type="entry name" value="TM_PBP2"/>
    <property type="match status" value="1"/>
</dbReference>
<reference evidence="10" key="1">
    <citation type="submission" date="2016-10" db="EMBL/GenBank/DDBJ databases">
        <authorList>
            <person name="Varghese N."/>
            <person name="Submissions S."/>
        </authorList>
    </citation>
    <scope>NUCLEOTIDE SEQUENCE [LARGE SCALE GENOMIC DNA]</scope>
    <source>
        <strain evidence="10">ES.061</strain>
    </source>
</reference>